<dbReference type="AlphaFoldDB" id="A0A090VKW7"/>
<dbReference type="Proteomes" id="UP000029641">
    <property type="component" value="Unassembled WGS sequence"/>
</dbReference>
<organism evidence="1 3">
    <name type="scientific">Jejuia pallidilutea</name>
    <dbReference type="NCBI Taxonomy" id="504487"/>
    <lineage>
        <taxon>Bacteria</taxon>
        <taxon>Pseudomonadati</taxon>
        <taxon>Bacteroidota</taxon>
        <taxon>Flavobacteriia</taxon>
        <taxon>Flavobacteriales</taxon>
        <taxon>Flavobacteriaceae</taxon>
        <taxon>Jejuia</taxon>
    </lineage>
</organism>
<dbReference type="eggNOG" id="ENOG5032VG3">
    <property type="taxonomic scope" value="Bacteria"/>
</dbReference>
<keyword evidence="4" id="KW-1185">Reference proteome</keyword>
<dbReference type="Proteomes" id="UP000030184">
    <property type="component" value="Unassembled WGS sequence"/>
</dbReference>
<comment type="caution">
    <text evidence="1">The sequence shown here is derived from an EMBL/GenBank/DDBJ whole genome shotgun (WGS) entry which is preliminary data.</text>
</comment>
<name>A0A090VKW7_9FLAO</name>
<dbReference type="EMBL" id="BBNR01000001">
    <property type="protein sequence ID" value="GAL65381.1"/>
    <property type="molecule type" value="Genomic_DNA"/>
</dbReference>
<dbReference type="OrthoDB" id="1444720at2"/>
<gene>
    <name evidence="1" type="ORF">JCM19301_3841</name>
    <name evidence="2" type="ORF">JCM19538_2043</name>
</gene>
<evidence type="ECO:0000313" key="3">
    <source>
        <dbReference type="Proteomes" id="UP000029641"/>
    </source>
</evidence>
<protein>
    <submittedName>
        <fullName evidence="1">Uncharacterized protein</fullName>
    </submittedName>
</protein>
<accession>A0A090VKW7</accession>
<dbReference type="RefSeq" id="WP_042240237.1">
    <property type="nucleotide sequence ID" value="NZ_BBNY01000005.1"/>
</dbReference>
<sequence>MFKKVLKFILVAPLLMAFQCEDEFEESTLVFNSFKVNISDQSSFSLNDTIWITGKTSSKVFDLALNDSIFAESPRSDIFSIYKFIEPIEVYNCKDAIDKFDLMFDIGQFSALPSCENAQLQVIPRLETNNISYTYRIGLKPNFTGDYVISWQDGIIRNLDRNEFIINNYPIANHPNQIGFNSCDNVSWRFLNESDREYYFTVE</sequence>
<evidence type="ECO:0000313" key="1">
    <source>
        <dbReference type="EMBL" id="GAL65381.1"/>
    </source>
</evidence>
<proteinExistence type="predicted"/>
<reference evidence="4" key="1">
    <citation type="journal article" date="2014" name="Genome Announc.">
        <title>Draft Genome Sequence of Marine Flavobacterium Jejuia pallidilutea Strain 11shimoA1 and Pigmentation Mutants.</title>
        <authorList>
            <person name="Takatani N."/>
            <person name="Nakanishi M."/>
            <person name="Meirelles P."/>
            <person name="Mino S."/>
            <person name="Suda W."/>
            <person name="Oshima K."/>
            <person name="Hattori M."/>
            <person name="Ohkuma M."/>
            <person name="Hosokawa M."/>
            <person name="Miyashita K."/>
            <person name="Thompson F.L."/>
            <person name="Niwa A."/>
            <person name="Sawabe T."/>
            <person name="Sawabe T."/>
        </authorList>
    </citation>
    <scope>NUCLEOTIDE SEQUENCE [LARGE SCALE GENOMIC DNA]</scope>
    <source>
        <strain evidence="4">JCM 19538</strain>
    </source>
</reference>
<evidence type="ECO:0000313" key="2">
    <source>
        <dbReference type="EMBL" id="GAL89054.1"/>
    </source>
</evidence>
<dbReference type="EMBL" id="BBNY01000005">
    <property type="protein sequence ID" value="GAL89054.1"/>
    <property type="molecule type" value="Genomic_DNA"/>
</dbReference>
<evidence type="ECO:0000313" key="4">
    <source>
        <dbReference type="Proteomes" id="UP000030184"/>
    </source>
</evidence>